<proteinExistence type="predicted"/>
<keyword evidence="1" id="KW-0812">Transmembrane</keyword>
<keyword evidence="1" id="KW-0472">Membrane</keyword>
<sequence>MFRPIALVGLLQEYLLEALFIFRPSVAQAILFIVVSILGPISPPKRIFGVATKNLGRMVTCR</sequence>
<dbReference type="EMBL" id="VSRR010035453">
    <property type="protein sequence ID" value="MPC72807.1"/>
    <property type="molecule type" value="Genomic_DNA"/>
</dbReference>
<protein>
    <submittedName>
        <fullName evidence="2">Uncharacterized protein</fullName>
    </submittedName>
</protein>
<evidence type="ECO:0000313" key="3">
    <source>
        <dbReference type="Proteomes" id="UP000324222"/>
    </source>
</evidence>
<keyword evidence="1" id="KW-1133">Transmembrane helix</keyword>
<comment type="caution">
    <text evidence="2">The sequence shown here is derived from an EMBL/GenBank/DDBJ whole genome shotgun (WGS) entry which is preliminary data.</text>
</comment>
<evidence type="ECO:0000313" key="2">
    <source>
        <dbReference type="EMBL" id="MPC72807.1"/>
    </source>
</evidence>
<evidence type="ECO:0000256" key="1">
    <source>
        <dbReference type="SAM" id="Phobius"/>
    </source>
</evidence>
<organism evidence="2 3">
    <name type="scientific">Portunus trituberculatus</name>
    <name type="common">Swimming crab</name>
    <name type="synonym">Neptunus trituberculatus</name>
    <dbReference type="NCBI Taxonomy" id="210409"/>
    <lineage>
        <taxon>Eukaryota</taxon>
        <taxon>Metazoa</taxon>
        <taxon>Ecdysozoa</taxon>
        <taxon>Arthropoda</taxon>
        <taxon>Crustacea</taxon>
        <taxon>Multicrustacea</taxon>
        <taxon>Malacostraca</taxon>
        <taxon>Eumalacostraca</taxon>
        <taxon>Eucarida</taxon>
        <taxon>Decapoda</taxon>
        <taxon>Pleocyemata</taxon>
        <taxon>Brachyura</taxon>
        <taxon>Eubrachyura</taxon>
        <taxon>Portunoidea</taxon>
        <taxon>Portunidae</taxon>
        <taxon>Portuninae</taxon>
        <taxon>Portunus</taxon>
    </lineage>
</organism>
<accession>A0A5B7HU68</accession>
<dbReference type="Proteomes" id="UP000324222">
    <property type="component" value="Unassembled WGS sequence"/>
</dbReference>
<gene>
    <name evidence="2" type="ORF">E2C01_067121</name>
</gene>
<name>A0A5B7HU68_PORTR</name>
<reference evidence="2 3" key="1">
    <citation type="submission" date="2019-05" db="EMBL/GenBank/DDBJ databases">
        <title>Another draft genome of Portunus trituberculatus and its Hox gene families provides insights of decapod evolution.</title>
        <authorList>
            <person name="Jeong J.-H."/>
            <person name="Song I."/>
            <person name="Kim S."/>
            <person name="Choi T."/>
            <person name="Kim D."/>
            <person name="Ryu S."/>
            <person name="Kim W."/>
        </authorList>
    </citation>
    <scope>NUCLEOTIDE SEQUENCE [LARGE SCALE GENOMIC DNA]</scope>
    <source>
        <tissue evidence="2">Muscle</tissue>
    </source>
</reference>
<dbReference type="AlphaFoldDB" id="A0A5B7HU68"/>
<feature type="transmembrane region" description="Helical" evidence="1">
    <location>
        <begin position="20"/>
        <end position="39"/>
    </location>
</feature>
<keyword evidence="3" id="KW-1185">Reference proteome</keyword>